<organism evidence="2 3">
    <name type="scientific">Pelistega suis</name>
    <dbReference type="NCBI Taxonomy" id="1631957"/>
    <lineage>
        <taxon>Bacteria</taxon>
        <taxon>Pseudomonadati</taxon>
        <taxon>Pseudomonadota</taxon>
        <taxon>Betaproteobacteria</taxon>
        <taxon>Burkholderiales</taxon>
        <taxon>Alcaligenaceae</taxon>
        <taxon>Pelistega</taxon>
    </lineage>
</organism>
<keyword evidence="3" id="KW-1185">Reference proteome</keyword>
<dbReference type="EMBL" id="JABGBN010000002">
    <property type="protein sequence ID" value="NOL51508.1"/>
    <property type="molecule type" value="Genomic_DNA"/>
</dbReference>
<gene>
    <name evidence="2" type="ORF">HKX39_04860</name>
</gene>
<dbReference type="Gene3D" id="3.40.50.720">
    <property type="entry name" value="NAD(P)-binding Rossmann-like Domain"/>
    <property type="match status" value="1"/>
</dbReference>
<name>A0A849P7I8_9BURK</name>
<evidence type="ECO:0000313" key="2">
    <source>
        <dbReference type="EMBL" id="NOL51508.1"/>
    </source>
</evidence>
<feature type="domain" description="NAD(P)-binding" evidence="1">
    <location>
        <begin position="7"/>
        <end position="125"/>
    </location>
</feature>
<comment type="caution">
    <text evidence="2">The sequence shown here is derived from an EMBL/GenBank/DDBJ whole genome shotgun (WGS) entry which is preliminary data.</text>
</comment>
<proteinExistence type="predicted"/>
<dbReference type="PANTHER" id="PTHR14097:SF7">
    <property type="entry name" value="OXIDOREDUCTASE HTATIP2"/>
    <property type="match status" value="1"/>
</dbReference>
<evidence type="ECO:0000259" key="1">
    <source>
        <dbReference type="Pfam" id="PF13460"/>
    </source>
</evidence>
<dbReference type="InterPro" id="IPR036291">
    <property type="entry name" value="NAD(P)-bd_dom_sf"/>
</dbReference>
<dbReference type="InterPro" id="IPR016040">
    <property type="entry name" value="NAD(P)-bd_dom"/>
</dbReference>
<reference evidence="2 3" key="1">
    <citation type="submission" date="2020-05" db="EMBL/GenBank/DDBJ databases">
        <authorList>
            <person name="Niu N."/>
        </authorList>
    </citation>
    <scope>NUCLEOTIDE SEQUENCE [LARGE SCALE GENOMIC DNA]</scope>
    <source>
        <strain evidence="2 3">3340-03</strain>
    </source>
</reference>
<dbReference type="RefSeq" id="WP_171680178.1">
    <property type="nucleotide sequence ID" value="NZ_JABGBN010000002.1"/>
</dbReference>
<dbReference type="PANTHER" id="PTHR14097">
    <property type="entry name" value="OXIDOREDUCTASE HTATIP2"/>
    <property type="match status" value="1"/>
</dbReference>
<sequence>MKAIIIGATGATGKALLQQLLDNTDYSQIQVFVRQPIALQHPKLHVEVVDFNQPTLWQDKVQGDVLFSCLGTTLKAAGSKEAQWRVDYDYQYEMAKIAHQNGVSRCVLVSSAYANSQSRAFYTQMKGKLEDAMSALGFAQLLIFRPPSLIRPNTDRAGERWSIAILKGLNAIGLLMSMKPMPTSVLATALIHAVQQKPFGQFILESDEIWSLAES</sequence>
<dbReference type="Pfam" id="PF13460">
    <property type="entry name" value="NAD_binding_10"/>
    <property type="match status" value="1"/>
</dbReference>
<accession>A0A849P7I8</accession>
<evidence type="ECO:0000313" key="3">
    <source>
        <dbReference type="Proteomes" id="UP000537862"/>
    </source>
</evidence>
<dbReference type="SUPFAM" id="SSF51735">
    <property type="entry name" value="NAD(P)-binding Rossmann-fold domains"/>
    <property type="match status" value="1"/>
</dbReference>
<dbReference type="Proteomes" id="UP000537862">
    <property type="component" value="Unassembled WGS sequence"/>
</dbReference>
<protein>
    <submittedName>
        <fullName evidence="2">NAD(P)H-binding protein</fullName>
    </submittedName>
</protein>
<dbReference type="AlphaFoldDB" id="A0A849P7I8"/>